<dbReference type="Proteomes" id="UP000325081">
    <property type="component" value="Unassembled WGS sequence"/>
</dbReference>
<reference evidence="3" key="1">
    <citation type="journal article" date="2019" name="Curr. Biol.">
        <title>Genome Sequence of Striga asiatica Provides Insight into the Evolution of Plant Parasitism.</title>
        <authorList>
            <person name="Yoshida S."/>
            <person name="Kim S."/>
            <person name="Wafula E.K."/>
            <person name="Tanskanen J."/>
            <person name="Kim Y.M."/>
            <person name="Honaas L."/>
            <person name="Yang Z."/>
            <person name="Spallek T."/>
            <person name="Conn C.E."/>
            <person name="Ichihashi Y."/>
            <person name="Cheong K."/>
            <person name="Cui S."/>
            <person name="Der J.P."/>
            <person name="Gundlach H."/>
            <person name="Jiao Y."/>
            <person name="Hori C."/>
            <person name="Ishida J.K."/>
            <person name="Kasahara H."/>
            <person name="Kiba T."/>
            <person name="Kim M.S."/>
            <person name="Koo N."/>
            <person name="Laohavisit A."/>
            <person name="Lee Y.H."/>
            <person name="Lumba S."/>
            <person name="McCourt P."/>
            <person name="Mortimer J.C."/>
            <person name="Mutuku J.M."/>
            <person name="Nomura T."/>
            <person name="Sasaki-Sekimoto Y."/>
            <person name="Seto Y."/>
            <person name="Wang Y."/>
            <person name="Wakatake T."/>
            <person name="Sakakibara H."/>
            <person name="Demura T."/>
            <person name="Yamaguchi S."/>
            <person name="Yoneyama K."/>
            <person name="Manabe R.I."/>
            <person name="Nelson D.C."/>
            <person name="Schulman A.H."/>
            <person name="Timko M.P."/>
            <person name="dePamphilis C.W."/>
            <person name="Choi D."/>
            <person name="Shirasu K."/>
        </authorList>
    </citation>
    <scope>NUCLEOTIDE SEQUENCE [LARGE SCALE GENOMIC DNA]</scope>
    <source>
        <strain evidence="3">cv. UVA1</strain>
    </source>
</reference>
<dbReference type="Gene3D" id="2.40.50.140">
    <property type="entry name" value="Nucleic acid-binding proteins"/>
    <property type="match status" value="2"/>
</dbReference>
<keyword evidence="2" id="KW-0689">Ribosomal protein</keyword>
<proteinExistence type="predicted"/>
<dbReference type="AlphaFoldDB" id="A0A5A7NZW7"/>
<organism evidence="2 3">
    <name type="scientific">Striga asiatica</name>
    <name type="common">Asiatic witchweed</name>
    <name type="synonym">Buchnera asiatica</name>
    <dbReference type="NCBI Taxonomy" id="4170"/>
    <lineage>
        <taxon>Eukaryota</taxon>
        <taxon>Viridiplantae</taxon>
        <taxon>Streptophyta</taxon>
        <taxon>Embryophyta</taxon>
        <taxon>Tracheophyta</taxon>
        <taxon>Spermatophyta</taxon>
        <taxon>Magnoliopsida</taxon>
        <taxon>eudicotyledons</taxon>
        <taxon>Gunneridae</taxon>
        <taxon>Pentapetalae</taxon>
        <taxon>asterids</taxon>
        <taxon>lamiids</taxon>
        <taxon>Lamiales</taxon>
        <taxon>Orobanchaceae</taxon>
        <taxon>Buchnereae</taxon>
        <taxon>Striga</taxon>
    </lineage>
</organism>
<dbReference type="PANTHER" id="PTHR47559:SF1">
    <property type="entry name" value="OS03G0844900 PROTEIN"/>
    <property type="match status" value="1"/>
</dbReference>
<dbReference type="Pfam" id="PF00575">
    <property type="entry name" value="S1"/>
    <property type="match status" value="1"/>
</dbReference>
<dbReference type="SUPFAM" id="SSF50249">
    <property type="entry name" value="Nucleic acid-binding proteins"/>
    <property type="match status" value="2"/>
</dbReference>
<evidence type="ECO:0000313" key="3">
    <source>
        <dbReference type="Proteomes" id="UP000325081"/>
    </source>
</evidence>
<dbReference type="SMART" id="SM00316">
    <property type="entry name" value="S1"/>
    <property type="match status" value="2"/>
</dbReference>
<dbReference type="GO" id="GO:0005840">
    <property type="term" value="C:ribosome"/>
    <property type="evidence" value="ECO:0007669"/>
    <property type="project" value="UniProtKB-KW"/>
</dbReference>
<protein>
    <submittedName>
        <fullName evidence="2">30S ribosomal protein S1</fullName>
    </submittedName>
</protein>
<gene>
    <name evidence="2" type="ORF">STAS_01660</name>
</gene>
<dbReference type="EMBL" id="BKCP01000669">
    <property type="protein sequence ID" value="GER26040.1"/>
    <property type="molecule type" value="Genomic_DNA"/>
</dbReference>
<keyword evidence="3" id="KW-1185">Reference proteome</keyword>
<feature type="domain" description="S1 motif" evidence="1">
    <location>
        <begin position="188"/>
        <end position="262"/>
    </location>
</feature>
<accession>A0A5A7NZW7</accession>
<evidence type="ECO:0000259" key="1">
    <source>
        <dbReference type="PROSITE" id="PS50126"/>
    </source>
</evidence>
<dbReference type="PANTHER" id="PTHR47559">
    <property type="entry name" value="OS03G0844900 PROTEIN"/>
    <property type="match status" value="1"/>
</dbReference>
<dbReference type="OrthoDB" id="412781at2759"/>
<dbReference type="GO" id="GO:0003676">
    <property type="term" value="F:nucleic acid binding"/>
    <property type="evidence" value="ECO:0007669"/>
    <property type="project" value="InterPro"/>
</dbReference>
<sequence>MYLLTAPSVSASGGFSFLSQSSNSGSASDNPLIATPSNLSCSLPSNKRPASVSASKVSVSNGISTSTVDGLDQSPHIDDPRRARMLADWEAARTYLEKGVVYHGKVQGYNAAGLRIRFYSLIGFIPFGQLSPSHSCKEPHKTIQEIARSLVGSVLSVKVVVADGEQRRLIFSEKKFSWSKFSPQLELGDIYYGRVGVVKDFGALVHLRFPDGFYHLTGIVHVSELSWDLILHAGDVLAVGDEVRVKIVHINWEESKIKLSIKQLTEDPFLETSDKVIPQDVSAEDPDALDESDHFTIEPLPGLDTIIEELLKENGIDGVKITGQGYEKRVFSQDLQLWLSNVQEIQLSTSLDQDGIKRALQRALGRGP</sequence>
<evidence type="ECO:0000313" key="2">
    <source>
        <dbReference type="EMBL" id="GER26040.1"/>
    </source>
</evidence>
<dbReference type="PROSITE" id="PS50126">
    <property type="entry name" value="S1"/>
    <property type="match status" value="2"/>
</dbReference>
<keyword evidence="2" id="KW-0687">Ribonucleoprotein</keyword>
<dbReference type="InterPro" id="IPR003029">
    <property type="entry name" value="S1_domain"/>
</dbReference>
<dbReference type="InterPro" id="IPR012340">
    <property type="entry name" value="NA-bd_OB-fold"/>
</dbReference>
<comment type="caution">
    <text evidence="2">The sequence shown here is derived from an EMBL/GenBank/DDBJ whole genome shotgun (WGS) entry which is preliminary data.</text>
</comment>
<feature type="domain" description="S1 motif" evidence="1">
    <location>
        <begin position="99"/>
        <end position="174"/>
    </location>
</feature>
<dbReference type="InterPro" id="IPR052757">
    <property type="entry name" value="Ribosomal_protein_S1"/>
</dbReference>
<name>A0A5A7NZW7_STRAF</name>